<comment type="cofactor">
    <cofactor evidence="4">
        <name>Zn(2+)</name>
        <dbReference type="ChEBI" id="CHEBI:29105"/>
    </cofactor>
</comment>
<evidence type="ECO:0000313" key="6">
    <source>
        <dbReference type="EMBL" id="VVC31861.1"/>
    </source>
</evidence>
<dbReference type="SUPFAM" id="SSF51069">
    <property type="entry name" value="Carbonic anhydrase"/>
    <property type="match status" value="1"/>
</dbReference>
<evidence type="ECO:0000256" key="4">
    <source>
        <dbReference type="RuleBase" id="RU367011"/>
    </source>
</evidence>
<dbReference type="EC" id="4.2.1.1" evidence="4"/>
<dbReference type="EMBL" id="CABPRJ010000951">
    <property type="protein sequence ID" value="VVC31861.1"/>
    <property type="molecule type" value="Genomic_DNA"/>
</dbReference>
<comment type="function">
    <text evidence="4">Reversible hydration of carbon dioxide.</text>
</comment>
<dbReference type="PROSITE" id="PS51144">
    <property type="entry name" value="ALPHA_CA_2"/>
    <property type="match status" value="1"/>
</dbReference>
<dbReference type="InterPro" id="IPR023561">
    <property type="entry name" value="Carbonic_anhydrase_a-class"/>
</dbReference>
<organism evidence="6 7">
    <name type="scientific">Cinara cedri</name>
    <dbReference type="NCBI Taxonomy" id="506608"/>
    <lineage>
        <taxon>Eukaryota</taxon>
        <taxon>Metazoa</taxon>
        <taxon>Ecdysozoa</taxon>
        <taxon>Arthropoda</taxon>
        <taxon>Hexapoda</taxon>
        <taxon>Insecta</taxon>
        <taxon>Pterygota</taxon>
        <taxon>Neoptera</taxon>
        <taxon>Paraneoptera</taxon>
        <taxon>Hemiptera</taxon>
        <taxon>Sternorrhyncha</taxon>
        <taxon>Aphidomorpha</taxon>
        <taxon>Aphidoidea</taxon>
        <taxon>Aphididae</taxon>
        <taxon>Lachninae</taxon>
        <taxon>Cinara</taxon>
    </lineage>
</organism>
<dbReference type="Proteomes" id="UP000325440">
    <property type="component" value="Unassembled WGS sequence"/>
</dbReference>
<dbReference type="GO" id="GO:0004089">
    <property type="term" value="F:carbonate dehydratase activity"/>
    <property type="evidence" value="ECO:0007669"/>
    <property type="project" value="UniProtKB-UniRule"/>
</dbReference>
<evidence type="ECO:0000313" key="7">
    <source>
        <dbReference type="Proteomes" id="UP000325440"/>
    </source>
</evidence>
<keyword evidence="4" id="KW-0732">Signal</keyword>
<gene>
    <name evidence="6" type="ORF">CINCED_3A008563</name>
</gene>
<dbReference type="GO" id="GO:0005737">
    <property type="term" value="C:cytoplasm"/>
    <property type="evidence" value="ECO:0007669"/>
    <property type="project" value="TreeGrafter"/>
</dbReference>
<dbReference type="Gene3D" id="3.10.200.10">
    <property type="entry name" value="Alpha carbonic anhydrase"/>
    <property type="match status" value="1"/>
</dbReference>
<feature type="domain" description="Alpha-carbonic anhydrase" evidence="5">
    <location>
        <begin position="10"/>
        <end position="276"/>
    </location>
</feature>
<dbReference type="PANTHER" id="PTHR18952">
    <property type="entry name" value="CARBONIC ANHYDRASE"/>
    <property type="match status" value="1"/>
</dbReference>
<keyword evidence="2 4" id="KW-0479">Metal-binding</keyword>
<dbReference type="InterPro" id="IPR036398">
    <property type="entry name" value="CA_dom_sf"/>
</dbReference>
<comment type="catalytic activity">
    <reaction evidence="4">
        <text>hydrogencarbonate + H(+) = CO2 + H2O</text>
        <dbReference type="Rhea" id="RHEA:10748"/>
        <dbReference type="ChEBI" id="CHEBI:15377"/>
        <dbReference type="ChEBI" id="CHEBI:15378"/>
        <dbReference type="ChEBI" id="CHEBI:16526"/>
        <dbReference type="ChEBI" id="CHEBI:17544"/>
        <dbReference type="EC" id="4.2.1.1"/>
    </reaction>
</comment>
<feature type="signal peptide" evidence="4">
    <location>
        <begin position="1"/>
        <end position="16"/>
    </location>
</feature>
<feature type="chain" id="PRO_5025092932" description="Carbonic anhydrase" evidence="4">
    <location>
        <begin position="17"/>
        <end position="276"/>
    </location>
</feature>
<evidence type="ECO:0000256" key="1">
    <source>
        <dbReference type="ARBA" id="ARBA00010718"/>
    </source>
</evidence>
<sequence length="276" mass="32702">MVFTLALWFMFFAISASPMSLRDRNLDDWPYVFKDNGLPKQSPVDICTKYAQRRYLPFLRYFGYWSFEKAVVNITNTGHTVNVKLVNNSEDIPFITGGPLFDSKYEFEQMHFHWGKHDFGSEHKVNGHQYAMEVHIVHYKKEYGTFENAQNYYDGLCVVGFFGEISTKNNREMENFITDLRHLIQPNSNIIRNFKEEFSWIKKTALKQHYYTYPGSLTTSPFTECVIWIVFTKPIKISRKQLMEFRKLHSSHKGVLINENDRELQSFNNRTILYGY</sequence>
<dbReference type="AlphaFoldDB" id="A0A5E4MLN7"/>
<proteinExistence type="inferred from homology"/>
<keyword evidence="7" id="KW-1185">Reference proteome</keyword>
<dbReference type="InterPro" id="IPR018338">
    <property type="entry name" value="Carbonic_anhydrase_a-class_CS"/>
</dbReference>
<evidence type="ECO:0000259" key="5">
    <source>
        <dbReference type="PROSITE" id="PS51144"/>
    </source>
</evidence>
<dbReference type="OrthoDB" id="429145at2759"/>
<name>A0A5E4MLN7_9HEMI</name>
<dbReference type="GO" id="GO:0008270">
    <property type="term" value="F:zinc ion binding"/>
    <property type="evidence" value="ECO:0007669"/>
    <property type="project" value="UniProtKB-UniRule"/>
</dbReference>
<comment type="similarity">
    <text evidence="1 4">Belongs to the alpha-carbonic anhydrase family.</text>
</comment>
<dbReference type="SMART" id="SM01057">
    <property type="entry name" value="Carb_anhydrase"/>
    <property type="match status" value="1"/>
</dbReference>
<keyword evidence="4" id="KW-0456">Lyase</keyword>
<evidence type="ECO:0000256" key="3">
    <source>
        <dbReference type="ARBA" id="ARBA00022833"/>
    </source>
</evidence>
<dbReference type="Pfam" id="PF00194">
    <property type="entry name" value="Carb_anhydrase"/>
    <property type="match status" value="1"/>
</dbReference>
<keyword evidence="3 4" id="KW-0862">Zinc</keyword>
<accession>A0A5E4MLN7</accession>
<evidence type="ECO:0000256" key="2">
    <source>
        <dbReference type="ARBA" id="ARBA00022723"/>
    </source>
</evidence>
<dbReference type="CDD" id="cd00326">
    <property type="entry name" value="alpha_CA"/>
    <property type="match status" value="1"/>
</dbReference>
<reference evidence="6 7" key="1">
    <citation type="submission" date="2019-08" db="EMBL/GenBank/DDBJ databases">
        <authorList>
            <person name="Alioto T."/>
            <person name="Alioto T."/>
            <person name="Gomez Garrido J."/>
        </authorList>
    </citation>
    <scope>NUCLEOTIDE SEQUENCE [LARGE SCALE GENOMIC DNA]</scope>
</reference>
<dbReference type="PANTHER" id="PTHR18952:SF124">
    <property type="entry name" value="CARBONIC ANHYDRASE 7"/>
    <property type="match status" value="1"/>
</dbReference>
<protein>
    <recommendedName>
        <fullName evidence="4">Carbonic anhydrase</fullName>
        <ecNumber evidence="4">4.2.1.1</ecNumber>
    </recommendedName>
</protein>
<dbReference type="PROSITE" id="PS00162">
    <property type="entry name" value="ALPHA_CA_1"/>
    <property type="match status" value="1"/>
</dbReference>
<dbReference type="InterPro" id="IPR001148">
    <property type="entry name" value="CA_dom"/>
</dbReference>